<evidence type="ECO:0000313" key="3">
    <source>
        <dbReference type="RefSeq" id="XP_022235278.1"/>
    </source>
</evidence>
<evidence type="ECO:0000313" key="2">
    <source>
        <dbReference type="Proteomes" id="UP000694941"/>
    </source>
</evidence>
<dbReference type="Gene3D" id="3.80.10.10">
    <property type="entry name" value="Ribonuclease Inhibitor"/>
    <property type="match status" value="1"/>
</dbReference>
<sequence>MKNCTRWRFRSREETSNSMLWYSKVLRRTTCRKQTLTISSLPDSILLHLFSFLTFLELCKISRVCKRWYILSKDFSLHRVIELREYSITISQVKQLIYQHFNSFLVELHLRGQSRSLWLTPFTPKTLAKLQKFSPNLRCLIMEDCNFRSLKSEKCVKLQDFPCTLHHLSIRNSIIDRSVFFCTNNVKPFTFNLEILDLGRCVYLADGNIEQWPYLPQLKELFLEGCPFIDKHLLESIMGLQRTLNVLDIEGSYGFETAVSIIGENTVNLKELYVGCTLTKDCSLLLVTKGMFKHLKKLCLSETRVTDTGLEHLTSVVLSLTWLKLDMTRVSNQCIKNMKGLLPDIVVIKNTNVTVFRVFRNEGCAHYRNKVHYLM</sequence>
<dbReference type="SMART" id="SM00256">
    <property type="entry name" value="FBOX"/>
    <property type="match status" value="1"/>
</dbReference>
<gene>
    <name evidence="3" type="primary">LOC111083220</name>
</gene>
<dbReference type="PROSITE" id="PS50181">
    <property type="entry name" value="FBOX"/>
    <property type="match status" value="1"/>
</dbReference>
<dbReference type="Proteomes" id="UP000694941">
    <property type="component" value="Unplaced"/>
</dbReference>
<keyword evidence="2" id="KW-1185">Reference proteome</keyword>
<organism evidence="2 3">
    <name type="scientific">Limulus polyphemus</name>
    <name type="common">Atlantic horseshoe crab</name>
    <dbReference type="NCBI Taxonomy" id="6850"/>
    <lineage>
        <taxon>Eukaryota</taxon>
        <taxon>Metazoa</taxon>
        <taxon>Ecdysozoa</taxon>
        <taxon>Arthropoda</taxon>
        <taxon>Chelicerata</taxon>
        <taxon>Merostomata</taxon>
        <taxon>Xiphosura</taxon>
        <taxon>Limulidae</taxon>
        <taxon>Limulus</taxon>
    </lineage>
</organism>
<dbReference type="InterPro" id="IPR032675">
    <property type="entry name" value="LRR_dom_sf"/>
</dbReference>
<dbReference type="InterPro" id="IPR006553">
    <property type="entry name" value="Leu-rich_rpt_Cys-con_subtyp"/>
</dbReference>
<protein>
    <submittedName>
        <fullName evidence="3">F-box/LRR-repeat protein 12-like</fullName>
    </submittedName>
</protein>
<dbReference type="GeneID" id="111083220"/>
<dbReference type="SMART" id="SM00367">
    <property type="entry name" value="LRR_CC"/>
    <property type="match status" value="2"/>
</dbReference>
<dbReference type="Pfam" id="PF12937">
    <property type="entry name" value="F-box-like"/>
    <property type="match status" value="1"/>
</dbReference>
<proteinExistence type="predicted"/>
<reference evidence="3" key="1">
    <citation type="submission" date="2025-08" db="UniProtKB">
        <authorList>
            <consortium name="RefSeq"/>
        </authorList>
    </citation>
    <scope>IDENTIFICATION</scope>
    <source>
        <tissue evidence="3">Muscle</tissue>
    </source>
</reference>
<name>A0ABM1RV73_LIMPO</name>
<dbReference type="InterPro" id="IPR001810">
    <property type="entry name" value="F-box_dom"/>
</dbReference>
<dbReference type="PANTHER" id="PTHR20933:SF4">
    <property type="entry name" value="F-BOX INVOLVED IN POLYQ PATHOGENESIS, ISOFORM A"/>
    <property type="match status" value="1"/>
</dbReference>
<dbReference type="PANTHER" id="PTHR20933">
    <property type="entry name" value="F-BOX ONLY PROTEIN 33"/>
    <property type="match status" value="1"/>
</dbReference>
<dbReference type="RefSeq" id="XP_022235278.1">
    <property type="nucleotide sequence ID" value="XM_022379570.1"/>
</dbReference>
<accession>A0ABM1RV73</accession>
<feature type="domain" description="F-box" evidence="1">
    <location>
        <begin position="35"/>
        <end position="80"/>
    </location>
</feature>
<evidence type="ECO:0000259" key="1">
    <source>
        <dbReference type="PROSITE" id="PS50181"/>
    </source>
</evidence>
<dbReference type="SUPFAM" id="SSF52047">
    <property type="entry name" value="RNI-like"/>
    <property type="match status" value="1"/>
</dbReference>